<gene>
    <name evidence="9" type="ORF">ACU52_01660</name>
</gene>
<dbReference type="GO" id="GO:0015562">
    <property type="term" value="F:efflux transmembrane transporter activity"/>
    <property type="evidence" value="ECO:0007669"/>
    <property type="project" value="InterPro"/>
</dbReference>
<protein>
    <submittedName>
        <fullName evidence="9">Alkaline protease</fullName>
    </submittedName>
</protein>
<evidence type="ECO:0000256" key="2">
    <source>
        <dbReference type="ARBA" id="ARBA00007613"/>
    </source>
</evidence>
<dbReference type="SUPFAM" id="SSF56954">
    <property type="entry name" value="Outer membrane efflux proteins (OEP)"/>
    <property type="match status" value="1"/>
</dbReference>
<evidence type="ECO:0000313" key="10">
    <source>
        <dbReference type="Proteomes" id="UP000036951"/>
    </source>
</evidence>
<dbReference type="PANTHER" id="PTHR30026">
    <property type="entry name" value="OUTER MEMBRANE PROTEIN TOLC"/>
    <property type="match status" value="1"/>
</dbReference>
<evidence type="ECO:0000256" key="8">
    <source>
        <dbReference type="SAM" id="SignalP"/>
    </source>
</evidence>
<dbReference type="Gene3D" id="1.20.1600.10">
    <property type="entry name" value="Outer membrane efflux proteins (OEP)"/>
    <property type="match status" value="1"/>
</dbReference>
<keyword evidence="3" id="KW-0813">Transport</keyword>
<dbReference type="PANTHER" id="PTHR30026:SF20">
    <property type="entry name" value="OUTER MEMBRANE PROTEIN TOLC"/>
    <property type="match status" value="1"/>
</dbReference>
<sequence>MKNVAAIFLLICAPATAAAQQVLSLDSCRAMALRNNKQINIARLKKDVAQNTRKAARTKYLPHVDVLGGYEFMSKEISLLNNEQKGVLGNLGTTTAGQLGNTVSSAITDMVSQGVITPQTAEALGNIANKIMPGLENAGNAIGKSISDAFRTDTRNIFTASVMVRQPIFMGGSIVAANKIADISEQLAENDITSKTQNTIYDIDNAYWTVVSLKHKEKLANSYLNLVKKLSGDVEKMIREGVATRADGLKVDVKLNEAEMQLLEVENGVSLAKMLLCQLCGMPISKDIRLEDEDKEDAFSKVEMTPLVDTDAAKENRAELKMLQNAVDISKQTTNIIRAAYLPQIALTAGYLVTNPNLYNGFEKKFSGVWNVGVIMRIPVWNWFESSYKIRASKTATTIAMLELDEAREKVELQVNQSSFKVSEANKRLNMANKNTERADENLRCANLGFKEGVMDVTDVMTAQTAWLQARSQKIDAEIDVKLSQLNLKKVLGESLY</sequence>
<evidence type="ECO:0000256" key="6">
    <source>
        <dbReference type="ARBA" id="ARBA00023136"/>
    </source>
</evidence>
<dbReference type="AlphaFoldDB" id="A0A8E1R222"/>
<evidence type="ECO:0000256" key="4">
    <source>
        <dbReference type="ARBA" id="ARBA00022452"/>
    </source>
</evidence>
<accession>A0A8E1R222</accession>
<keyword evidence="7" id="KW-0998">Cell outer membrane</keyword>
<feature type="chain" id="PRO_5034460803" evidence="8">
    <location>
        <begin position="18"/>
        <end position="497"/>
    </location>
</feature>
<dbReference type="InterPro" id="IPR003423">
    <property type="entry name" value="OMP_efflux"/>
</dbReference>
<comment type="similarity">
    <text evidence="2">Belongs to the outer membrane factor (OMF) (TC 1.B.17) family.</text>
</comment>
<evidence type="ECO:0000256" key="1">
    <source>
        <dbReference type="ARBA" id="ARBA00004442"/>
    </source>
</evidence>
<dbReference type="GO" id="GO:0006508">
    <property type="term" value="P:proteolysis"/>
    <property type="evidence" value="ECO:0007669"/>
    <property type="project" value="UniProtKB-KW"/>
</dbReference>
<keyword evidence="4" id="KW-1134">Transmembrane beta strand</keyword>
<feature type="signal peptide" evidence="8">
    <location>
        <begin position="1"/>
        <end position="17"/>
    </location>
</feature>
<keyword evidence="5" id="KW-0812">Transmembrane</keyword>
<keyword evidence="8" id="KW-0732">Signal</keyword>
<dbReference type="GO" id="GO:1990281">
    <property type="term" value="C:efflux pump complex"/>
    <property type="evidence" value="ECO:0007669"/>
    <property type="project" value="TreeGrafter"/>
</dbReference>
<dbReference type="OrthoDB" id="9807719at2"/>
<comment type="caution">
    <text evidence="9">The sequence shown here is derived from an EMBL/GenBank/DDBJ whole genome shotgun (WGS) entry which is preliminary data.</text>
</comment>
<proteinExistence type="inferred from homology"/>
<evidence type="ECO:0000313" key="9">
    <source>
        <dbReference type="EMBL" id="KOO69866.1"/>
    </source>
</evidence>
<keyword evidence="10" id="KW-1185">Reference proteome</keyword>
<evidence type="ECO:0000256" key="7">
    <source>
        <dbReference type="ARBA" id="ARBA00023237"/>
    </source>
</evidence>
<comment type="subcellular location">
    <subcellularLocation>
        <location evidence="1">Cell outer membrane</location>
    </subcellularLocation>
</comment>
<dbReference type="Pfam" id="PF02321">
    <property type="entry name" value="OEP"/>
    <property type="match status" value="2"/>
</dbReference>
<reference evidence="9 10" key="1">
    <citation type="submission" date="2015-06" db="EMBL/GenBank/DDBJ databases">
        <title>Prevotella sp. 109, sp. nov., a novel member of the family Prevotellaceae isolated from human faeces.</title>
        <authorList>
            <person name="Shkoporov A.N."/>
            <person name="Chaplin A.V."/>
            <person name="Kafarskaia L.I."/>
            <person name="Efimov B.A."/>
        </authorList>
    </citation>
    <scope>NUCLEOTIDE SEQUENCE [LARGE SCALE GENOMIC DNA]</scope>
    <source>
        <strain evidence="9 10">109</strain>
    </source>
</reference>
<keyword evidence="9" id="KW-0645">Protease</keyword>
<dbReference type="GO" id="GO:0015288">
    <property type="term" value="F:porin activity"/>
    <property type="evidence" value="ECO:0007669"/>
    <property type="project" value="TreeGrafter"/>
</dbReference>
<keyword evidence="9" id="KW-0378">Hydrolase</keyword>
<name>A0A8E1R222_9BACT</name>
<organism evidence="9 10">
    <name type="scientific">Xylanibacter rarus</name>
    <dbReference type="NCBI Taxonomy" id="1676614"/>
    <lineage>
        <taxon>Bacteria</taxon>
        <taxon>Pseudomonadati</taxon>
        <taxon>Bacteroidota</taxon>
        <taxon>Bacteroidia</taxon>
        <taxon>Bacteroidales</taxon>
        <taxon>Prevotellaceae</taxon>
        <taxon>Xylanibacter</taxon>
    </lineage>
</organism>
<keyword evidence="6" id="KW-0472">Membrane</keyword>
<dbReference type="GO" id="GO:0009279">
    <property type="term" value="C:cell outer membrane"/>
    <property type="evidence" value="ECO:0007669"/>
    <property type="project" value="UniProtKB-SubCell"/>
</dbReference>
<dbReference type="Proteomes" id="UP000036951">
    <property type="component" value="Unassembled WGS sequence"/>
</dbReference>
<dbReference type="InterPro" id="IPR051906">
    <property type="entry name" value="TolC-like"/>
</dbReference>
<dbReference type="GO" id="GO:0008233">
    <property type="term" value="F:peptidase activity"/>
    <property type="evidence" value="ECO:0007669"/>
    <property type="project" value="UniProtKB-KW"/>
</dbReference>
<evidence type="ECO:0000256" key="3">
    <source>
        <dbReference type="ARBA" id="ARBA00022448"/>
    </source>
</evidence>
<dbReference type="RefSeq" id="WP_021853838.1">
    <property type="nucleotide sequence ID" value="NZ_DAWBWQ010000056.1"/>
</dbReference>
<evidence type="ECO:0000256" key="5">
    <source>
        <dbReference type="ARBA" id="ARBA00022692"/>
    </source>
</evidence>
<dbReference type="EMBL" id="LFQU01000001">
    <property type="protein sequence ID" value="KOO69866.1"/>
    <property type="molecule type" value="Genomic_DNA"/>
</dbReference>